<evidence type="ECO:0000313" key="15">
    <source>
        <dbReference type="Proteomes" id="UP000184267"/>
    </source>
</evidence>
<dbReference type="GO" id="GO:0003924">
    <property type="term" value="F:GTPase activity"/>
    <property type="evidence" value="ECO:0007669"/>
    <property type="project" value="InterPro"/>
</dbReference>
<dbReference type="SMART" id="SM00360">
    <property type="entry name" value="RRM"/>
    <property type="match status" value="2"/>
</dbReference>
<dbReference type="CDD" id="cd12577">
    <property type="entry name" value="RRM1_Hrp1p"/>
    <property type="match status" value="1"/>
</dbReference>
<dbReference type="SMART" id="SM00178">
    <property type="entry name" value="SAR"/>
    <property type="match status" value="1"/>
</dbReference>
<feature type="binding site" evidence="10">
    <location>
        <position position="484"/>
    </location>
    <ligand>
        <name>Mg(2+)</name>
        <dbReference type="ChEBI" id="CHEBI:18420"/>
    </ligand>
</feature>
<dbReference type="InterPro" id="IPR012677">
    <property type="entry name" value="Nucleotide-bd_a/b_plait_sf"/>
</dbReference>
<keyword evidence="6 9" id="KW-0342">GTP-binding</keyword>
<accession>A0A1M2VSN8</accession>
<evidence type="ECO:0000256" key="3">
    <source>
        <dbReference type="ARBA" id="ARBA00022737"/>
    </source>
</evidence>
<dbReference type="CDD" id="cd04154">
    <property type="entry name" value="Arl2"/>
    <property type="match status" value="1"/>
</dbReference>
<name>A0A1M2VSN8_TRAPU</name>
<feature type="compositionally biased region" description="Pro residues" evidence="12">
    <location>
        <begin position="73"/>
        <end position="83"/>
    </location>
</feature>
<keyword evidence="15" id="KW-1185">Reference proteome</keyword>
<feature type="binding site" evidence="10">
    <location>
        <position position="501"/>
    </location>
    <ligand>
        <name>Mg(2+)</name>
        <dbReference type="ChEBI" id="CHEBI:18420"/>
    </ligand>
</feature>
<keyword evidence="4 9" id="KW-0547">Nucleotide-binding</keyword>
<feature type="compositionally biased region" description="Basic and acidic residues" evidence="12">
    <location>
        <begin position="35"/>
        <end position="44"/>
    </location>
</feature>
<dbReference type="PRINTS" id="PR00328">
    <property type="entry name" value="SAR1GTPBP"/>
</dbReference>
<feature type="binding site" evidence="9">
    <location>
        <begin position="477"/>
        <end position="484"/>
    </location>
    <ligand>
        <name>GTP</name>
        <dbReference type="ChEBI" id="CHEBI:37565"/>
    </ligand>
</feature>
<feature type="domain" description="RRM" evidence="13">
    <location>
        <begin position="139"/>
        <end position="220"/>
    </location>
</feature>
<comment type="similarity">
    <text evidence="1">Belongs to the small GTPase superfamily. Arf family.</text>
</comment>
<dbReference type="InterPro" id="IPR034156">
    <property type="entry name" value="Hrp1_RRM1"/>
</dbReference>
<dbReference type="EMBL" id="MNAD01000768">
    <property type="protein sequence ID" value="OJT10586.1"/>
    <property type="molecule type" value="Genomic_DNA"/>
</dbReference>
<evidence type="ECO:0000256" key="7">
    <source>
        <dbReference type="ARBA" id="ARBA00023288"/>
    </source>
</evidence>
<proteinExistence type="inferred from homology"/>
<dbReference type="GO" id="GO:0003723">
    <property type="term" value="F:RNA binding"/>
    <property type="evidence" value="ECO:0007669"/>
    <property type="project" value="UniProtKB-UniRule"/>
</dbReference>
<keyword evidence="3" id="KW-0677">Repeat</keyword>
<dbReference type="NCBIfam" id="TIGR00231">
    <property type="entry name" value="small_GTP"/>
    <property type="match status" value="1"/>
</dbReference>
<dbReference type="PROSITE" id="PS51417">
    <property type="entry name" value="ARF"/>
    <property type="match status" value="1"/>
</dbReference>
<keyword evidence="10" id="KW-0479">Metal-binding</keyword>
<feature type="binding site" evidence="9">
    <location>
        <begin position="579"/>
        <end position="582"/>
    </location>
    <ligand>
        <name>GTP</name>
        <dbReference type="ChEBI" id="CHEBI:37565"/>
    </ligand>
</feature>
<evidence type="ECO:0000256" key="10">
    <source>
        <dbReference type="PIRSR" id="PIRSR606689-2"/>
    </source>
</evidence>
<dbReference type="InterPro" id="IPR000504">
    <property type="entry name" value="RRM_dom"/>
</dbReference>
<evidence type="ECO:0000256" key="6">
    <source>
        <dbReference type="ARBA" id="ARBA00023134"/>
    </source>
</evidence>
<dbReference type="AlphaFoldDB" id="A0A1M2VSN8"/>
<keyword evidence="7" id="KW-0449">Lipoprotein</keyword>
<keyword evidence="10" id="KW-0460">Magnesium</keyword>
<dbReference type="Gene3D" id="3.40.50.300">
    <property type="entry name" value="P-loop containing nucleotide triphosphate hydrolases"/>
    <property type="match status" value="1"/>
</dbReference>
<dbReference type="InterPro" id="IPR006689">
    <property type="entry name" value="Small_GTPase_ARF/SAR"/>
</dbReference>
<dbReference type="Proteomes" id="UP000184267">
    <property type="component" value="Unassembled WGS sequence"/>
</dbReference>
<dbReference type="OrthoDB" id="2011769at2759"/>
<feature type="domain" description="RRM" evidence="13">
    <location>
        <begin position="222"/>
        <end position="298"/>
    </location>
</feature>
<gene>
    <name evidence="14" type="ORF">TRAPUB_12885</name>
</gene>
<dbReference type="SUPFAM" id="SSF54928">
    <property type="entry name" value="RNA-binding domain, RBD"/>
    <property type="match status" value="2"/>
</dbReference>
<dbReference type="InterPro" id="IPR035979">
    <property type="entry name" value="RBD_domain_sf"/>
</dbReference>
<evidence type="ECO:0000256" key="11">
    <source>
        <dbReference type="PROSITE-ProRule" id="PRU00176"/>
    </source>
</evidence>
<reference evidence="14 15" key="1">
    <citation type="submission" date="2016-10" db="EMBL/GenBank/DDBJ databases">
        <title>Genome sequence of the basidiomycete white-rot fungus Trametes pubescens.</title>
        <authorList>
            <person name="Makela M.R."/>
            <person name="Granchi Z."/>
            <person name="Peng M."/>
            <person name="De Vries R.P."/>
            <person name="Grigoriev I."/>
            <person name="Riley R."/>
            <person name="Hilden K."/>
        </authorList>
    </citation>
    <scope>NUCLEOTIDE SEQUENCE [LARGE SCALE GENOMIC DNA]</scope>
    <source>
        <strain evidence="14 15">FBCC735</strain>
    </source>
</reference>
<dbReference type="InterPro" id="IPR005225">
    <property type="entry name" value="Small_GTP-bd"/>
</dbReference>
<dbReference type="OMA" id="PYHQHAN"/>
<evidence type="ECO:0000256" key="9">
    <source>
        <dbReference type="PIRSR" id="PIRSR606689-1"/>
    </source>
</evidence>
<feature type="compositionally biased region" description="Acidic residues" evidence="12">
    <location>
        <begin position="1"/>
        <end position="19"/>
    </location>
</feature>
<dbReference type="FunFam" id="3.30.70.330:FF:000025">
    <property type="entry name" value="RNA-binding protein Musashi homolog 2 isoform X1"/>
    <property type="match status" value="1"/>
</dbReference>
<protein>
    <recommendedName>
        <fullName evidence="8">ADP-ribosylation factor-like protein 2</fullName>
    </recommendedName>
</protein>
<feature type="binding site" evidence="9">
    <location>
        <position position="523"/>
    </location>
    <ligand>
        <name>GTP</name>
        <dbReference type="ChEBI" id="CHEBI:37565"/>
    </ligand>
</feature>
<dbReference type="PROSITE" id="PS50102">
    <property type="entry name" value="RRM"/>
    <property type="match status" value="2"/>
</dbReference>
<feature type="compositionally biased region" description="Gly residues" evidence="12">
    <location>
        <begin position="419"/>
        <end position="432"/>
    </location>
</feature>
<evidence type="ECO:0000256" key="12">
    <source>
        <dbReference type="SAM" id="MobiDB-lite"/>
    </source>
</evidence>
<evidence type="ECO:0000259" key="13">
    <source>
        <dbReference type="PROSITE" id="PS50102"/>
    </source>
</evidence>
<sequence length="660" mass="70070">MSDLDADLYGDLYGNDENEFAVPTTELPEQPSTKETQEHFKEEEQGSILESYQEPPPPVTATKVEHEDVKPYAAPPSAPPPTSTIPSYMSSPDVQQIPTYEERQPSDLREPPPPRLDAGYPGVPGVDRPVRPSEMKEEGKMFIGGLNWDTTDESLRKYFTQFGKVEACTIMRDAAGRSRCFAFLTFEDPASVNAVMVREHFLDGKIIDPKRAIPRQEHQRATKLFIGGLPGSVTSESMREYFSQFGKVVDATVMLDRETGRSKGFGFVSFENVDVQPMLGFGNLQIDGKLIDVKLAQPRSQREGGFAEGGGNGGGVAGGGGGGRTGGYGNTASAYGTQNFAGGASAGPAAGGNAPFDPQALAQLYTRMISQIGGMNPMMGAMNPAMMGGQYGAPGMGGGAGGMGMRGMGGGGGGGMGGGRGGAGMGGPGMGVPTGPASLGPNVPRGPRNAPPTGPSGGVGPQRGQRGQHSYHPYARGLDNAGKTTILKKLNGEDIMGISPTLGFNIKTFVHGKYTLNIWDVGGQRTLRPYWRNYFEQTDALVWVVDSGDRMRMQDCKQELHSLLLEDRLAGASLLIFANKQDIQGSMSSNEIRDALDLDSIKSHHWRILACSAVTGENLVAGLDWVVDDVANRLYYSTTASASGRWQSEAGAHGTAVTVA</sequence>
<dbReference type="GO" id="GO:0046872">
    <property type="term" value="F:metal ion binding"/>
    <property type="evidence" value="ECO:0007669"/>
    <property type="project" value="UniProtKB-KW"/>
</dbReference>
<dbReference type="SUPFAM" id="SSF52540">
    <property type="entry name" value="P-loop containing nucleoside triphosphate hydrolases"/>
    <property type="match status" value="1"/>
</dbReference>
<evidence type="ECO:0000256" key="1">
    <source>
        <dbReference type="ARBA" id="ARBA00010290"/>
    </source>
</evidence>
<keyword evidence="5 11" id="KW-0694">RNA-binding</keyword>
<keyword evidence="2" id="KW-0519">Myristate</keyword>
<evidence type="ECO:0000313" key="14">
    <source>
        <dbReference type="EMBL" id="OJT10586.1"/>
    </source>
</evidence>
<dbReference type="InterPro" id="IPR045873">
    <property type="entry name" value="Arl2"/>
</dbReference>
<evidence type="ECO:0000256" key="4">
    <source>
        <dbReference type="ARBA" id="ARBA00022741"/>
    </source>
</evidence>
<evidence type="ECO:0000256" key="2">
    <source>
        <dbReference type="ARBA" id="ARBA00022707"/>
    </source>
</evidence>
<dbReference type="InterPro" id="IPR027417">
    <property type="entry name" value="P-loop_NTPase"/>
</dbReference>
<evidence type="ECO:0000256" key="8">
    <source>
        <dbReference type="ARBA" id="ARBA00026198"/>
    </source>
</evidence>
<dbReference type="SMART" id="SM00177">
    <property type="entry name" value="ARF"/>
    <property type="match status" value="1"/>
</dbReference>
<evidence type="ECO:0000256" key="5">
    <source>
        <dbReference type="ARBA" id="ARBA00022884"/>
    </source>
</evidence>
<dbReference type="GO" id="GO:0005525">
    <property type="term" value="F:GTP binding"/>
    <property type="evidence" value="ECO:0007669"/>
    <property type="project" value="UniProtKB-KW"/>
</dbReference>
<dbReference type="PANTHER" id="PTHR45697">
    <property type="entry name" value="ADP-RIBOSYLATION FACTOR-LIKE PROTEIN 2-RELATED"/>
    <property type="match status" value="1"/>
</dbReference>
<feature type="compositionally biased region" description="Basic and acidic residues" evidence="12">
    <location>
        <begin position="100"/>
        <end position="112"/>
    </location>
</feature>
<dbReference type="STRING" id="154538.A0A1M2VSN8"/>
<dbReference type="Pfam" id="PF00025">
    <property type="entry name" value="Arf"/>
    <property type="match status" value="1"/>
</dbReference>
<dbReference type="InterPro" id="IPR044612">
    <property type="entry name" value="ARL2/3"/>
</dbReference>
<feature type="region of interest" description="Disordered" evidence="12">
    <location>
        <begin position="1"/>
        <end position="132"/>
    </location>
</feature>
<comment type="caution">
    <text evidence="14">The sequence shown here is derived from an EMBL/GenBank/DDBJ whole genome shotgun (WGS) entry which is preliminary data.</text>
</comment>
<dbReference type="Pfam" id="PF00076">
    <property type="entry name" value="RRM_1"/>
    <property type="match status" value="2"/>
</dbReference>
<feature type="compositionally biased region" description="Polar residues" evidence="12">
    <location>
        <begin position="89"/>
        <end position="98"/>
    </location>
</feature>
<dbReference type="FunFam" id="3.40.50.300:FF:000393">
    <property type="entry name" value="ADP-ribosylation factor-like 2, arl2"/>
    <property type="match status" value="1"/>
</dbReference>
<organism evidence="14 15">
    <name type="scientific">Trametes pubescens</name>
    <name type="common">White-rot fungus</name>
    <dbReference type="NCBI Taxonomy" id="154538"/>
    <lineage>
        <taxon>Eukaryota</taxon>
        <taxon>Fungi</taxon>
        <taxon>Dikarya</taxon>
        <taxon>Basidiomycota</taxon>
        <taxon>Agaricomycotina</taxon>
        <taxon>Agaricomycetes</taxon>
        <taxon>Polyporales</taxon>
        <taxon>Polyporaceae</taxon>
        <taxon>Trametes</taxon>
    </lineage>
</organism>
<feature type="region of interest" description="Disordered" evidence="12">
    <location>
        <begin position="419"/>
        <end position="476"/>
    </location>
</feature>
<dbReference type="Gene3D" id="3.30.70.330">
    <property type="match status" value="2"/>
</dbReference>